<keyword evidence="2" id="KW-1185">Reference proteome</keyword>
<organism evidence="1 2">
    <name type="scientific">Photorhabdus asymbiotica</name>
    <dbReference type="NCBI Taxonomy" id="291112"/>
    <lineage>
        <taxon>Bacteria</taxon>
        <taxon>Pseudomonadati</taxon>
        <taxon>Pseudomonadota</taxon>
        <taxon>Gammaproteobacteria</taxon>
        <taxon>Enterobacterales</taxon>
        <taxon>Morganellaceae</taxon>
        <taxon>Photorhabdus</taxon>
    </lineage>
</organism>
<evidence type="ECO:0000313" key="2">
    <source>
        <dbReference type="Proteomes" id="UP000280955"/>
    </source>
</evidence>
<dbReference type="Proteomes" id="UP000280955">
    <property type="component" value="Unassembled WGS sequence"/>
</dbReference>
<gene>
    <name evidence="1" type="ORF">BDD30_1036</name>
</gene>
<evidence type="ECO:0000313" key="1">
    <source>
        <dbReference type="EMBL" id="RKS66700.1"/>
    </source>
</evidence>
<comment type="caution">
    <text evidence="1">The sequence shown here is derived from an EMBL/GenBank/DDBJ whole genome shotgun (WGS) entry which is preliminary data.</text>
</comment>
<sequence length="114" mass="12946">MLAAFTHPSHIVIYAPGDSFTCRRAATRNLLGIYLLSFKLPLCWLHSLTPVTELSMLPGIRSFAVAMHLEIHRVYEIILIGYYISVLEIFNRIFIIKNNKIANAIIAEMMGQII</sequence>
<dbReference type="EMBL" id="RBLJ01000001">
    <property type="protein sequence ID" value="RKS66700.1"/>
    <property type="molecule type" value="Genomic_DNA"/>
</dbReference>
<reference evidence="1 2" key="1">
    <citation type="submission" date="2018-10" db="EMBL/GenBank/DDBJ databases">
        <title>Genomic Encyclopedia of Archaeal and Bacterial Type Strains, Phase II (KMG-II): from individual species to whole genera.</title>
        <authorList>
            <person name="Goeker M."/>
        </authorList>
    </citation>
    <scope>NUCLEOTIDE SEQUENCE [LARGE SCALE GENOMIC DNA]</scope>
    <source>
        <strain evidence="1 2">DSM 15149</strain>
    </source>
</reference>
<proteinExistence type="predicted"/>
<name>A0ABX9ST91_9GAMM</name>
<protein>
    <submittedName>
        <fullName evidence="1">Uncharacterized protein</fullName>
    </submittedName>
</protein>
<accession>A0ABX9ST91</accession>